<name>A0A9P8K7Y9_AURME</name>
<gene>
    <name evidence="2" type="ORF">KCV03_g5582</name>
</gene>
<feature type="transmembrane region" description="Helical" evidence="1">
    <location>
        <begin position="114"/>
        <end position="133"/>
    </location>
</feature>
<feature type="transmembrane region" description="Helical" evidence="1">
    <location>
        <begin position="88"/>
        <end position="108"/>
    </location>
</feature>
<proteinExistence type="predicted"/>
<sequence>MAYTFFGVAIRLLTFYITGLIIASMYQAISPMSAHNRGEIVDYGAEYIQSGFKDLQSVPPGFDYFVQTIYQVMAQTLFTITIRYSINAAIFTGVFIAIALFTTIAVLVGSLSSLMVWLGLSLVKLGMGLVWLVEKLVEGIEKVLG</sequence>
<feature type="non-terminal residue" evidence="2">
    <location>
        <position position="145"/>
    </location>
</feature>
<evidence type="ECO:0000256" key="1">
    <source>
        <dbReference type="SAM" id="Phobius"/>
    </source>
</evidence>
<reference evidence="2" key="1">
    <citation type="journal article" date="2021" name="J Fungi (Basel)">
        <title>Virulence traits and population genomics of the black yeast Aureobasidium melanogenum.</title>
        <authorList>
            <person name="Cernosa A."/>
            <person name="Sun X."/>
            <person name="Gostincar C."/>
            <person name="Fang C."/>
            <person name="Gunde-Cimerman N."/>
            <person name="Song Z."/>
        </authorList>
    </citation>
    <scope>NUCLEOTIDE SEQUENCE</scope>
    <source>
        <strain evidence="2">EXF-8016</strain>
    </source>
</reference>
<evidence type="ECO:0000313" key="3">
    <source>
        <dbReference type="Proteomes" id="UP000767238"/>
    </source>
</evidence>
<comment type="caution">
    <text evidence="2">The sequence shown here is derived from an EMBL/GenBank/DDBJ whole genome shotgun (WGS) entry which is preliminary data.</text>
</comment>
<protein>
    <submittedName>
        <fullName evidence="2">Uncharacterized protein</fullName>
    </submittedName>
</protein>
<dbReference type="AlphaFoldDB" id="A0A9P8K7Y9"/>
<organism evidence="2 3">
    <name type="scientific">Aureobasidium melanogenum</name>
    <name type="common">Aureobasidium pullulans var. melanogenum</name>
    <dbReference type="NCBI Taxonomy" id="46634"/>
    <lineage>
        <taxon>Eukaryota</taxon>
        <taxon>Fungi</taxon>
        <taxon>Dikarya</taxon>
        <taxon>Ascomycota</taxon>
        <taxon>Pezizomycotina</taxon>
        <taxon>Dothideomycetes</taxon>
        <taxon>Dothideomycetidae</taxon>
        <taxon>Dothideales</taxon>
        <taxon>Saccotheciaceae</taxon>
        <taxon>Aureobasidium</taxon>
    </lineage>
</organism>
<dbReference type="Proteomes" id="UP000767238">
    <property type="component" value="Unassembled WGS sequence"/>
</dbReference>
<keyword evidence="1" id="KW-1133">Transmembrane helix</keyword>
<reference evidence="2" key="2">
    <citation type="submission" date="2021-08" db="EMBL/GenBank/DDBJ databases">
        <authorList>
            <person name="Gostincar C."/>
            <person name="Sun X."/>
            <person name="Song Z."/>
            <person name="Gunde-Cimerman N."/>
        </authorList>
    </citation>
    <scope>NUCLEOTIDE SEQUENCE</scope>
    <source>
        <strain evidence="2">EXF-8016</strain>
    </source>
</reference>
<evidence type="ECO:0000313" key="2">
    <source>
        <dbReference type="EMBL" id="KAH0220323.1"/>
    </source>
</evidence>
<keyword evidence="1" id="KW-0472">Membrane</keyword>
<accession>A0A9P8K7Y9</accession>
<dbReference type="EMBL" id="JAHFYH010000038">
    <property type="protein sequence ID" value="KAH0220323.1"/>
    <property type="molecule type" value="Genomic_DNA"/>
</dbReference>
<keyword evidence="1" id="KW-0812">Transmembrane</keyword>
<feature type="transmembrane region" description="Helical" evidence="1">
    <location>
        <begin position="6"/>
        <end position="29"/>
    </location>
</feature>
<dbReference type="OrthoDB" id="3860258at2759"/>